<sequence>MDYIYLLDYLLFTFFASFGVIQIASAKKYSGKTIFGVVLLIASYVWFFASRDRNVPTIVEGAQLFFVFSASSVMSLILTKIILLASRNKK</sequence>
<keyword evidence="1" id="KW-1133">Transmembrane helix</keyword>
<dbReference type="AlphaFoldDB" id="A0A1G1WL72"/>
<feature type="transmembrane region" description="Helical" evidence="1">
    <location>
        <begin position="6"/>
        <end position="26"/>
    </location>
</feature>
<comment type="caution">
    <text evidence="2">The sequence shown here is derived from an EMBL/GenBank/DDBJ whole genome shotgun (WGS) entry which is preliminary data.</text>
</comment>
<evidence type="ECO:0000313" key="2">
    <source>
        <dbReference type="EMBL" id="OGY28424.1"/>
    </source>
</evidence>
<proteinExistence type="predicted"/>
<feature type="transmembrane region" description="Helical" evidence="1">
    <location>
        <begin position="33"/>
        <end position="49"/>
    </location>
</feature>
<keyword evidence="1" id="KW-0812">Transmembrane</keyword>
<evidence type="ECO:0000256" key="1">
    <source>
        <dbReference type="SAM" id="Phobius"/>
    </source>
</evidence>
<keyword evidence="1" id="KW-0472">Membrane</keyword>
<dbReference type="Proteomes" id="UP000176645">
    <property type="component" value="Unassembled WGS sequence"/>
</dbReference>
<name>A0A1G1WL72_9BACT</name>
<gene>
    <name evidence="2" type="ORF">A2Z42_00555</name>
</gene>
<protein>
    <submittedName>
        <fullName evidence="2">Uncharacterized protein</fullName>
    </submittedName>
</protein>
<feature type="transmembrane region" description="Helical" evidence="1">
    <location>
        <begin position="61"/>
        <end position="85"/>
    </location>
</feature>
<reference evidence="2 3" key="1">
    <citation type="journal article" date="2016" name="Nat. Commun.">
        <title>Thousands of microbial genomes shed light on interconnected biogeochemical processes in an aquifer system.</title>
        <authorList>
            <person name="Anantharaman K."/>
            <person name="Brown C.T."/>
            <person name="Hug L.A."/>
            <person name="Sharon I."/>
            <person name="Castelle C.J."/>
            <person name="Probst A.J."/>
            <person name="Thomas B.C."/>
            <person name="Singh A."/>
            <person name="Wilkins M.J."/>
            <person name="Karaoz U."/>
            <person name="Brodie E.L."/>
            <person name="Williams K.H."/>
            <person name="Hubbard S.S."/>
            <person name="Banfield J.F."/>
        </authorList>
    </citation>
    <scope>NUCLEOTIDE SEQUENCE [LARGE SCALE GENOMIC DNA]</scope>
</reference>
<accession>A0A1G1WL72</accession>
<evidence type="ECO:0000313" key="3">
    <source>
        <dbReference type="Proteomes" id="UP000176645"/>
    </source>
</evidence>
<dbReference type="EMBL" id="MHCU01000001">
    <property type="protein sequence ID" value="OGY28424.1"/>
    <property type="molecule type" value="Genomic_DNA"/>
</dbReference>
<organism evidence="2 3">
    <name type="scientific">Candidatus Woykebacteria bacterium RBG_19FT_COMBO_43_10</name>
    <dbReference type="NCBI Taxonomy" id="1802598"/>
    <lineage>
        <taxon>Bacteria</taxon>
        <taxon>Candidatus Woykeibacteriota</taxon>
    </lineage>
</organism>